<gene>
    <name evidence="1" type="ORF">BC781_104335</name>
</gene>
<evidence type="ECO:0000313" key="1">
    <source>
        <dbReference type="EMBL" id="PWJ41060.1"/>
    </source>
</evidence>
<protein>
    <submittedName>
        <fullName evidence="1">Carboxypeptidase-like protein</fullName>
    </submittedName>
</protein>
<evidence type="ECO:0000313" key="2">
    <source>
        <dbReference type="Proteomes" id="UP000245535"/>
    </source>
</evidence>
<organism evidence="1 2">
    <name type="scientific">Sediminitomix flava</name>
    <dbReference type="NCBI Taxonomy" id="379075"/>
    <lineage>
        <taxon>Bacteria</taxon>
        <taxon>Pseudomonadati</taxon>
        <taxon>Bacteroidota</taxon>
        <taxon>Cytophagia</taxon>
        <taxon>Cytophagales</taxon>
        <taxon>Flammeovirgaceae</taxon>
        <taxon>Sediminitomix</taxon>
    </lineage>
</organism>
<reference evidence="1 2" key="1">
    <citation type="submission" date="2018-03" db="EMBL/GenBank/DDBJ databases">
        <title>Genomic Encyclopedia of Archaeal and Bacterial Type Strains, Phase II (KMG-II): from individual species to whole genera.</title>
        <authorList>
            <person name="Goeker M."/>
        </authorList>
    </citation>
    <scope>NUCLEOTIDE SEQUENCE [LARGE SCALE GENOMIC DNA]</scope>
    <source>
        <strain evidence="1 2">DSM 28229</strain>
    </source>
</reference>
<dbReference type="SUPFAM" id="SSF49464">
    <property type="entry name" value="Carboxypeptidase regulatory domain-like"/>
    <property type="match status" value="1"/>
</dbReference>
<sequence>MKLTGRESPTIMNTKNNRILLTILFIGFCYSVILSTTAIAQERVCSGKVFDKKTGETLPFATIYLKSDKNIGTNTDVEGNFSFHIPDLPRKESKKDSLIVTYVGYESLLLPVKGKLHKLKIGLELSAEELEEVTVMAGKNPAIALLNATIDNEREARKQKGWKARRDSQVAWQLRKFPKKYEALLEDARKTLAATDSSLTDVPIFVSQHSSVRTAPSNGPIETTYLSEQKQGLGFDADGVFADIIGDPKRVVDDLFANNLMVMDKNIPSPLSRFWEQNYIAYLTDVPVLLNEQECHHITFEPIISSKLSFEGELWINLQDSSLVKAKFSLAKGATLNFLTGFDFEQTRFKNDMDIYQTAHTKYEQRLTNLPLIPEVNAVYEIIDHEAQPIINQSTDSEFMNINPNHPIATWENNAIETIKILEKKSKIGLFAKFGDILSSGYISTKYGDYGHLLNFLMVNDLEGIRTGIGVMSDEFFQNKLYANGYVGYGQKDETLKYNAELKWLINPEKRHILGVNYSYDLLPLSMVGFERTDLNMTKLQQFGKLSERAPFYYKVAELSYTKGLHRDWMISTFVSRKDFENANPLATESHPSFYSEEGSFILRWSFQDRSTYNRNYRLLRKGGQRFPEFKVGYTIGRVHNSIDSEVLPYQKVFVSLDHKFAPLLPWGGETSYRLQAGMVPSKVPYTHLKHHQGMEGPITAYGAHSLMNSSEFVSDYYAELFVRHLFKGTIMGRIPGLRTIHQKTGINFMFDASVAWGGMTQQNKDYNLELFQSGGFLGEERTEIPTLDPNEPYVAFGYGLNNIFKIAFIQYWHRVTYKDVPYAHDNEGIKAGLLFRL</sequence>
<name>A0A315ZAE9_SEDFL</name>
<dbReference type="Proteomes" id="UP000245535">
    <property type="component" value="Unassembled WGS sequence"/>
</dbReference>
<dbReference type="Pfam" id="PF13715">
    <property type="entry name" value="CarbopepD_reg_2"/>
    <property type="match status" value="1"/>
</dbReference>
<proteinExistence type="predicted"/>
<dbReference type="GO" id="GO:0004180">
    <property type="term" value="F:carboxypeptidase activity"/>
    <property type="evidence" value="ECO:0007669"/>
    <property type="project" value="UniProtKB-KW"/>
</dbReference>
<dbReference type="EMBL" id="QGDO01000004">
    <property type="protein sequence ID" value="PWJ41060.1"/>
    <property type="molecule type" value="Genomic_DNA"/>
</dbReference>
<keyword evidence="1" id="KW-0378">Hydrolase</keyword>
<dbReference type="AlphaFoldDB" id="A0A315ZAE9"/>
<comment type="caution">
    <text evidence="1">The sequence shown here is derived from an EMBL/GenBank/DDBJ whole genome shotgun (WGS) entry which is preliminary data.</text>
</comment>
<keyword evidence="2" id="KW-1185">Reference proteome</keyword>
<keyword evidence="1" id="KW-0121">Carboxypeptidase</keyword>
<accession>A0A315ZAE9</accession>
<dbReference type="InterPro" id="IPR008969">
    <property type="entry name" value="CarboxyPept-like_regulatory"/>
</dbReference>
<keyword evidence="1" id="KW-0645">Protease</keyword>